<dbReference type="RefSeq" id="WP_126564733.1">
    <property type="nucleotide sequence ID" value="NZ_BMCY01000003.1"/>
</dbReference>
<dbReference type="EC" id="1.1.1.304" evidence="3"/>
<evidence type="ECO:0000256" key="7">
    <source>
        <dbReference type="ARBA" id="ARBA00031758"/>
    </source>
</evidence>
<evidence type="ECO:0000256" key="3">
    <source>
        <dbReference type="ARBA" id="ARBA00012848"/>
    </source>
</evidence>
<dbReference type="PANTHER" id="PTHR43639">
    <property type="entry name" value="OXIDOREDUCTASE, SHORT-CHAIN DEHYDROGENASE/REDUCTASE FAMILY (AFU_ORTHOLOGUE AFUA_5G02870)"/>
    <property type="match status" value="1"/>
</dbReference>
<evidence type="ECO:0000256" key="5">
    <source>
        <dbReference type="ARBA" id="ARBA00023002"/>
    </source>
</evidence>
<dbReference type="PRINTS" id="PR00080">
    <property type="entry name" value="SDRFAMILY"/>
</dbReference>
<evidence type="ECO:0000313" key="10">
    <source>
        <dbReference type="Proteomes" id="UP000297459"/>
    </source>
</evidence>
<dbReference type="FunFam" id="3.40.50.720:FF:000084">
    <property type="entry name" value="Short-chain dehydrogenase reductase"/>
    <property type="match status" value="1"/>
</dbReference>
<comment type="similarity">
    <text evidence="2">Belongs to the short-chain dehydrogenases/reductases (SDR) family.</text>
</comment>
<dbReference type="InterPro" id="IPR002347">
    <property type="entry name" value="SDR_fam"/>
</dbReference>
<evidence type="ECO:0000256" key="4">
    <source>
        <dbReference type="ARBA" id="ARBA00016110"/>
    </source>
</evidence>
<keyword evidence="5" id="KW-0560">Oxidoreductase</keyword>
<gene>
    <name evidence="9" type="ORF">E2558_08295</name>
</gene>
<dbReference type="InterPro" id="IPR036291">
    <property type="entry name" value="NAD(P)-bd_dom_sf"/>
</dbReference>
<dbReference type="PANTHER" id="PTHR43639:SF1">
    <property type="entry name" value="SHORT-CHAIN DEHYDROGENASE_REDUCTASE FAMILY PROTEIN"/>
    <property type="match status" value="1"/>
</dbReference>
<accession>A0A4Z1BWV0</accession>
<proteinExistence type="inferred from homology"/>
<name>A0A4Z1BWV0_9STAP</name>
<reference evidence="9 10" key="1">
    <citation type="submission" date="2019-04" db="EMBL/GenBank/DDBJ databases">
        <title>Genomic characterization of Staphylococcus petrasii strains.</title>
        <authorList>
            <person name="Vrbovska V."/>
            <person name="Kovarovic V."/>
            <person name="Maslanova I."/>
            <person name="Indrakova A."/>
            <person name="Petras P."/>
            <person name="Sedo O."/>
            <person name="Svec P."/>
            <person name="Fisarova L."/>
            <person name="Sedlacek I."/>
            <person name="Doskar J."/>
            <person name="Pantucek R."/>
        </authorList>
    </citation>
    <scope>NUCLEOTIDE SEQUENCE [LARGE SCALE GENOMIC DNA]</scope>
    <source>
        <strain evidence="9 10">CCM 8529</strain>
    </source>
</reference>
<comment type="function">
    <text evidence="1">Catalyzes the irreversible reduction of 2,3-butanediol to (S)-acetoin in the presence of NADH.</text>
</comment>
<dbReference type="GO" id="GO:0052588">
    <property type="term" value="F:diacetyl reductase ((S)-acetoin forming) (NAD+) activity"/>
    <property type="evidence" value="ECO:0007669"/>
    <property type="project" value="UniProtKB-EC"/>
</dbReference>
<dbReference type="Pfam" id="PF13561">
    <property type="entry name" value="adh_short_C2"/>
    <property type="match status" value="1"/>
</dbReference>
<dbReference type="PRINTS" id="PR00081">
    <property type="entry name" value="GDHRDH"/>
</dbReference>
<sequence length="255" mass="28391">MNHFQNKVILITGGSRGIGRAISLAFAKEKATVIINYKTNNSAASQTVQECKNLGANVEVIKTDISNKDEVQDMVECIIKKYGKISCLVNNAFAPFKFDAENRLMADEVSWEEYDSQFQGAIKYAHNTIQCCLPYLKEEVDSSIINVTSNLTKRPIIPYHQYNVAKSALESFTKNLAMDLGRYNIRVNCIAPGLVYPTNGTHHTKERLKEDIITQTPLGRIATPEDIAGPTLFLASPWSQFMTGQVLYVDGGFTI</sequence>
<dbReference type="EMBL" id="SRPJ01000003">
    <property type="protein sequence ID" value="TGN26965.1"/>
    <property type="molecule type" value="Genomic_DNA"/>
</dbReference>
<keyword evidence="10" id="KW-1185">Reference proteome</keyword>
<evidence type="ECO:0000256" key="2">
    <source>
        <dbReference type="ARBA" id="ARBA00006484"/>
    </source>
</evidence>
<dbReference type="GO" id="GO:0008206">
    <property type="term" value="P:bile acid metabolic process"/>
    <property type="evidence" value="ECO:0007669"/>
    <property type="project" value="UniProtKB-ARBA"/>
</dbReference>
<evidence type="ECO:0000313" key="9">
    <source>
        <dbReference type="EMBL" id="TGN26965.1"/>
    </source>
</evidence>
<dbReference type="Proteomes" id="UP000297459">
    <property type="component" value="Unassembled WGS sequence"/>
</dbReference>
<evidence type="ECO:0000256" key="6">
    <source>
        <dbReference type="ARBA" id="ARBA00029989"/>
    </source>
</evidence>
<dbReference type="AlphaFoldDB" id="A0A4Z1BWV0"/>
<protein>
    <recommendedName>
        <fullName evidence="4">Diacetyl reductase [(S)-acetoin forming]</fullName>
        <ecNumber evidence="3">1.1.1.304</ecNumber>
    </recommendedName>
    <alternativeName>
        <fullName evidence="6">Acetoin(diacetyl) reductase</fullName>
    </alternativeName>
    <alternativeName>
        <fullName evidence="7">Meso-2,3-butanediol dehydrogenase</fullName>
    </alternativeName>
</protein>
<dbReference type="SUPFAM" id="SSF51735">
    <property type="entry name" value="NAD(P)-binding Rossmann-fold domains"/>
    <property type="match status" value="1"/>
</dbReference>
<dbReference type="PROSITE" id="PS00061">
    <property type="entry name" value="ADH_SHORT"/>
    <property type="match status" value="1"/>
</dbReference>
<dbReference type="InterPro" id="IPR020904">
    <property type="entry name" value="Sc_DH/Rdtase_CS"/>
</dbReference>
<evidence type="ECO:0000256" key="8">
    <source>
        <dbReference type="ARBA" id="ARBA00047315"/>
    </source>
</evidence>
<comment type="caution">
    <text evidence="9">The sequence shown here is derived from an EMBL/GenBank/DDBJ whole genome shotgun (WGS) entry which is preliminary data.</text>
</comment>
<evidence type="ECO:0000256" key="1">
    <source>
        <dbReference type="ARBA" id="ARBA00003200"/>
    </source>
</evidence>
<organism evidence="9 10">
    <name type="scientific">Staphylococcus pragensis</name>
    <dbReference type="NCBI Taxonomy" id="1611836"/>
    <lineage>
        <taxon>Bacteria</taxon>
        <taxon>Bacillati</taxon>
        <taxon>Bacillota</taxon>
        <taxon>Bacilli</taxon>
        <taxon>Bacillales</taxon>
        <taxon>Staphylococcaceae</taxon>
        <taxon>Staphylococcus</taxon>
    </lineage>
</organism>
<comment type="catalytic activity">
    <reaction evidence="8">
        <text>(S)-acetoin + NAD(+) = diacetyl + NADH + H(+)</text>
        <dbReference type="Rhea" id="RHEA:27286"/>
        <dbReference type="ChEBI" id="CHEBI:15378"/>
        <dbReference type="ChEBI" id="CHEBI:15687"/>
        <dbReference type="ChEBI" id="CHEBI:16583"/>
        <dbReference type="ChEBI" id="CHEBI:57540"/>
        <dbReference type="ChEBI" id="CHEBI:57945"/>
        <dbReference type="EC" id="1.1.1.304"/>
    </reaction>
</comment>
<dbReference type="Gene3D" id="3.40.50.720">
    <property type="entry name" value="NAD(P)-binding Rossmann-like Domain"/>
    <property type="match status" value="1"/>
</dbReference>